<reference evidence="1 2" key="1">
    <citation type="submission" date="2022-11" db="EMBL/GenBank/DDBJ databases">
        <title>Study of microbial diversity in lake waters.</title>
        <authorList>
            <person name="Zhang J."/>
        </authorList>
    </citation>
    <scope>NUCLEOTIDE SEQUENCE [LARGE SCALE GENOMIC DNA]</scope>
    <source>
        <strain evidence="1 2">DT12</strain>
    </source>
</reference>
<dbReference type="Proteomes" id="UP001208017">
    <property type="component" value="Unassembled WGS sequence"/>
</dbReference>
<dbReference type="RefSeq" id="WP_267150232.1">
    <property type="nucleotide sequence ID" value="NZ_JAPMLT010000001.1"/>
</dbReference>
<comment type="caution">
    <text evidence="1">The sequence shown here is derived from an EMBL/GenBank/DDBJ whole genome shotgun (WGS) entry which is preliminary data.</text>
</comment>
<evidence type="ECO:0000313" key="2">
    <source>
        <dbReference type="Proteomes" id="UP001208017"/>
    </source>
</evidence>
<protein>
    <submittedName>
        <fullName evidence="1">Uncharacterized protein</fullName>
    </submittedName>
</protein>
<keyword evidence="2" id="KW-1185">Reference proteome</keyword>
<proteinExistence type="predicted"/>
<organism evidence="1 2">
    <name type="scientific">Tumebacillus lacus</name>
    <dbReference type="NCBI Taxonomy" id="2995335"/>
    <lineage>
        <taxon>Bacteria</taxon>
        <taxon>Bacillati</taxon>
        <taxon>Bacillota</taxon>
        <taxon>Bacilli</taxon>
        <taxon>Bacillales</taxon>
        <taxon>Alicyclobacillaceae</taxon>
        <taxon>Tumebacillus</taxon>
    </lineage>
</organism>
<gene>
    <name evidence="1" type="ORF">OS242_03375</name>
</gene>
<name>A0ABT3WZ56_9BACL</name>
<sequence>MRKPVIKLAKVYVVNVEDPGDYYFRPEGVLFVDEKGNHTLYAHDSRHNFLKAAVQKFPWEELTEGVSFREHTVRLIDLTSQMDELFFLLVDEMPDMLQRLYDGSPRQYFFLEKYLEQNRQH</sequence>
<accession>A0ABT3WZ56</accession>
<dbReference type="EMBL" id="JAPMLT010000001">
    <property type="protein sequence ID" value="MCX7569003.1"/>
    <property type="molecule type" value="Genomic_DNA"/>
</dbReference>
<evidence type="ECO:0000313" key="1">
    <source>
        <dbReference type="EMBL" id="MCX7569003.1"/>
    </source>
</evidence>